<evidence type="ECO:0000313" key="2">
    <source>
        <dbReference type="Proteomes" id="UP000008851"/>
    </source>
</evidence>
<organism evidence="1 2">
    <name type="scientific">Xanthomonas oryzae pv. oryzicola (strain BLS256)</name>
    <dbReference type="NCBI Taxonomy" id="383407"/>
    <lineage>
        <taxon>Bacteria</taxon>
        <taxon>Pseudomonadati</taxon>
        <taxon>Pseudomonadota</taxon>
        <taxon>Gammaproteobacteria</taxon>
        <taxon>Lysobacterales</taxon>
        <taxon>Lysobacteraceae</taxon>
        <taxon>Xanthomonas</taxon>
    </lineage>
</organism>
<proteinExistence type="predicted"/>
<dbReference type="Proteomes" id="UP000008851">
    <property type="component" value="Chromosome"/>
</dbReference>
<dbReference type="AlphaFoldDB" id="G7TD64"/>
<dbReference type="HOGENOM" id="CLU_153294_0_0_6"/>
<reference evidence="1 2" key="1">
    <citation type="journal article" date="2011" name="J. Bacteriol.">
        <title>Two new complete genome sequences offer insight into host and tissue specificity of plant pathogenic Xanthomonas spp.</title>
        <authorList>
            <person name="Bogdanove A.J."/>
            <person name="Koebnik R."/>
            <person name="Lu H."/>
            <person name="Furutani A."/>
            <person name="Angiuoli S.V."/>
            <person name="Patil P.B."/>
            <person name="Van Sluys M.A."/>
            <person name="Ryan R.P."/>
            <person name="Meyer D.F."/>
            <person name="Han S.W."/>
            <person name="Aparna G."/>
            <person name="Rajaram M."/>
            <person name="Delcher A.L."/>
            <person name="Phillippy A.M."/>
            <person name="Puiu D."/>
            <person name="Schatz M.C."/>
            <person name="Shumway M."/>
            <person name="Sommer D.D."/>
            <person name="Trapnell C."/>
            <person name="Benahmed F."/>
            <person name="Dimitrov G."/>
            <person name="Madupu R."/>
            <person name="Radune D."/>
            <person name="Sullivan S."/>
            <person name="Jha G."/>
            <person name="Ishihara H."/>
            <person name="Lee S.W."/>
            <person name="Pandey A."/>
            <person name="Sharma V."/>
            <person name="Sriariyanun M."/>
            <person name="Szurek B."/>
            <person name="Vera-Cruz C.M."/>
            <person name="Dorman K.S."/>
            <person name="Ronald P.C."/>
            <person name="Verdier V."/>
            <person name="Dow J.M."/>
            <person name="Sonti R.V."/>
            <person name="Tsuge S."/>
            <person name="Brendel V.P."/>
            <person name="Rabinowicz P.D."/>
            <person name="Leach J.E."/>
            <person name="White F.F."/>
            <person name="Salzberg S.L."/>
        </authorList>
    </citation>
    <scope>NUCLEOTIDE SEQUENCE [LARGE SCALE GENOMIC DNA]</scope>
    <source>
        <strain evidence="1 2">BLS256</strain>
    </source>
</reference>
<sequence>MVVSLAPTINELTQAQRARLQMTETRERMRNGVHVAALPPGLVNLGDAARQRAGNASHAGSRKCSRHRRRQQHHHVLQYVVSIKQHVASARIAEGHGALRIVSKAGLPQCNRARRSTPCCRYRSAGRTWPRRLIATLNY</sequence>
<gene>
    <name evidence="1" type="ORF">XOC_0803</name>
</gene>
<dbReference type="KEGG" id="xor:XOC_0803"/>
<protein>
    <submittedName>
        <fullName evidence="1">Uncharacterized protein</fullName>
    </submittedName>
</protein>
<accession>G7TD64</accession>
<evidence type="ECO:0000313" key="1">
    <source>
        <dbReference type="EMBL" id="AEQ95010.1"/>
    </source>
</evidence>
<name>G7TD64_XANOB</name>
<dbReference type="EMBL" id="CP003057">
    <property type="protein sequence ID" value="AEQ95010.1"/>
    <property type="molecule type" value="Genomic_DNA"/>
</dbReference>